<evidence type="ECO:0000313" key="1">
    <source>
        <dbReference type="EMBL" id="KAK8511592.1"/>
    </source>
</evidence>
<comment type="caution">
    <text evidence="1">The sequence shown here is derived from an EMBL/GenBank/DDBJ whole genome shotgun (WGS) entry which is preliminary data.</text>
</comment>
<accession>A0ABR2BWU0</accession>
<reference evidence="1 2" key="1">
    <citation type="journal article" date="2024" name="G3 (Bethesda)">
        <title>Genome assembly of Hibiscus sabdariffa L. provides insights into metabolisms of medicinal natural products.</title>
        <authorList>
            <person name="Kim T."/>
        </authorList>
    </citation>
    <scope>NUCLEOTIDE SEQUENCE [LARGE SCALE GENOMIC DNA]</scope>
    <source>
        <strain evidence="1">TK-2024</strain>
        <tissue evidence="1">Old leaves</tissue>
    </source>
</reference>
<dbReference type="Proteomes" id="UP001472677">
    <property type="component" value="Unassembled WGS sequence"/>
</dbReference>
<proteinExistence type="predicted"/>
<sequence length="214" mass="23528">MLSVEVGDGNQANKLISIVFSVQPHVSPSMEYGPLMHVPRCTYRSSNLSLEWGRGQANTNVQVAGSRYAALSGENHDEFDGTGNVAHVERKEADHLGSSRSLQLTMDSNEAVMNVMKVLSEMKNIDPVAVKAMVQREVAEKSNRVRYIGDTRIVLITIKRGNHLAITITDDATIHTPQPATRNSKIKETGFKSLAVSRQPAKKVSSIREEEQSS</sequence>
<protein>
    <submittedName>
        <fullName evidence="1">Uncharacterized protein</fullName>
    </submittedName>
</protein>
<dbReference type="EMBL" id="JBBPBM010000078">
    <property type="protein sequence ID" value="KAK8511592.1"/>
    <property type="molecule type" value="Genomic_DNA"/>
</dbReference>
<organism evidence="1 2">
    <name type="scientific">Hibiscus sabdariffa</name>
    <name type="common">roselle</name>
    <dbReference type="NCBI Taxonomy" id="183260"/>
    <lineage>
        <taxon>Eukaryota</taxon>
        <taxon>Viridiplantae</taxon>
        <taxon>Streptophyta</taxon>
        <taxon>Embryophyta</taxon>
        <taxon>Tracheophyta</taxon>
        <taxon>Spermatophyta</taxon>
        <taxon>Magnoliopsida</taxon>
        <taxon>eudicotyledons</taxon>
        <taxon>Gunneridae</taxon>
        <taxon>Pentapetalae</taxon>
        <taxon>rosids</taxon>
        <taxon>malvids</taxon>
        <taxon>Malvales</taxon>
        <taxon>Malvaceae</taxon>
        <taxon>Malvoideae</taxon>
        <taxon>Hibiscus</taxon>
    </lineage>
</organism>
<gene>
    <name evidence="1" type="ORF">V6N12_038194</name>
</gene>
<name>A0ABR2BWU0_9ROSI</name>
<keyword evidence="2" id="KW-1185">Reference proteome</keyword>
<evidence type="ECO:0000313" key="2">
    <source>
        <dbReference type="Proteomes" id="UP001472677"/>
    </source>
</evidence>